<dbReference type="GO" id="GO:0050570">
    <property type="term" value="F:4-hydroxythreonine-4-phosphate dehydrogenase activity"/>
    <property type="evidence" value="ECO:0007669"/>
    <property type="project" value="UniProtKB-EC"/>
</dbReference>
<dbReference type="EMBL" id="CP000285">
    <property type="protein sequence ID" value="ABE60538.1"/>
    <property type="molecule type" value="Genomic_DNA"/>
</dbReference>
<dbReference type="InterPro" id="IPR005255">
    <property type="entry name" value="PdxA_fam"/>
</dbReference>
<dbReference type="PANTHER" id="PTHR30004">
    <property type="entry name" value="4-HYDROXYTHREONINE-4-PHOSPHATE DEHYDROGENASE"/>
    <property type="match status" value="1"/>
</dbReference>
<keyword evidence="2 4" id="KW-0560">Oxidoreductase</keyword>
<keyword evidence="1" id="KW-0479">Metal-binding</keyword>
<dbReference type="Pfam" id="PF04166">
    <property type="entry name" value="PdxA"/>
    <property type="match status" value="1"/>
</dbReference>
<dbReference type="PANTHER" id="PTHR30004:SF3">
    <property type="entry name" value="4-HYDROXYTHREONINE-4-PHOSPHATE DEHYDROGENASE 2-RELATED"/>
    <property type="match status" value="1"/>
</dbReference>
<keyword evidence="3" id="KW-0520">NAD</keyword>
<reference evidence="4 5" key="1">
    <citation type="journal article" date="2011" name="Stand. Genomic Sci.">
        <title>Complete genome sequence of the halophilic and highly halotolerant Chromohalobacter salexigens type strain (1H11(T)).</title>
        <authorList>
            <person name="Copeland A."/>
            <person name="O'Connor K."/>
            <person name="Lucas S."/>
            <person name="Lapidus A."/>
            <person name="Berry K.W."/>
            <person name="Detter J.C."/>
            <person name="Del Rio T.G."/>
            <person name="Hammon N."/>
            <person name="Dalin E."/>
            <person name="Tice H."/>
            <person name="Pitluck S."/>
            <person name="Bruce D."/>
            <person name="Goodwin L."/>
            <person name="Han C."/>
            <person name="Tapia R."/>
            <person name="Saunders E."/>
            <person name="Schmutz J."/>
            <person name="Brettin T."/>
            <person name="Larimer F."/>
            <person name="Land M."/>
            <person name="Hauser L."/>
            <person name="Vargas C."/>
            <person name="Nieto J.J."/>
            <person name="Kyrpides N.C."/>
            <person name="Ivanova N."/>
            <person name="Goker M."/>
            <person name="Klenk H.P."/>
            <person name="Csonka L.N."/>
            <person name="Woyke T."/>
        </authorList>
    </citation>
    <scope>NUCLEOTIDE SEQUENCE [LARGE SCALE GENOMIC DNA]</scope>
    <source>
        <strain evidence="5">ATCC BAA-138 / DSM 3043 / CIP 106854 / NCIMB 13768 / 1H11</strain>
    </source>
</reference>
<protein>
    <submittedName>
        <fullName evidence="4">4-hydroxythreonine-4-phosphate dehydrogenase</fullName>
        <ecNumber evidence="4">1.1.1.262</ecNumber>
    </submittedName>
</protein>
<evidence type="ECO:0000256" key="2">
    <source>
        <dbReference type="ARBA" id="ARBA00023002"/>
    </source>
</evidence>
<dbReference type="STRING" id="290398.Csal_3194"/>
<dbReference type="HOGENOM" id="CLU_040168_0_1_6"/>
<proteinExistence type="predicted"/>
<dbReference type="GO" id="GO:0051287">
    <property type="term" value="F:NAD binding"/>
    <property type="evidence" value="ECO:0007669"/>
    <property type="project" value="InterPro"/>
</dbReference>
<dbReference type="GO" id="GO:0046872">
    <property type="term" value="F:metal ion binding"/>
    <property type="evidence" value="ECO:0007669"/>
    <property type="project" value="UniProtKB-KW"/>
</dbReference>
<name>Q1QSM0_CHRI1</name>
<dbReference type="OrthoDB" id="9801783at2"/>
<dbReference type="EC" id="1.1.1.262" evidence="4"/>
<evidence type="ECO:0000256" key="1">
    <source>
        <dbReference type="ARBA" id="ARBA00022723"/>
    </source>
</evidence>
<accession>Q1QSM0</accession>
<evidence type="ECO:0000313" key="4">
    <source>
        <dbReference type="EMBL" id="ABE60538.1"/>
    </source>
</evidence>
<evidence type="ECO:0000256" key="3">
    <source>
        <dbReference type="ARBA" id="ARBA00023027"/>
    </source>
</evidence>
<dbReference type="KEGG" id="csa:Csal_3194"/>
<dbReference type="SUPFAM" id="SSF53659">
    <property type="entry name" value="Isocitrate/Isopropylmalate dehydrogenase-like"/>
    <property type="match status" value="1"/>
</dbReference>
<dbReference type="RefSeq" id="WP_011508484.1">
    <property type="nucleotide sequence ID" value="NC_007963.1"/>
</dbReference>
<organism evidence="4 5">
    <name type="scientific">Chromohalobacter israelensis (strain ATCC BAA-138 / DSM 3043 / CIP 106854 / NCIMB 13768 / 1H11)</name>
    <name type="common">Chromohalobacter salexigens</name>
    <dbReference type="NCBI Taxonomy" id="290398"/>
    <lineage>
        <taxon>Bacteria</taxon>
        <taxon>Pseudomonadati</taxon>
        <taxon>Pseudomonadota</taxon>
        <taxon>Gammaproteobacteria</taxon>
        <taxon>Oceanospirillales</taxon>
        <taxon>Halomonadaceae</taxon>
        <taxon>Chromohalobacter</taxon>
    </lineage>
</organism>
<evidence type="ECO:0000313" key="5">
    <source>
        <dbReference type="Proteomes" id="UP000000239"/>
    </source>
</evidence>
<dbReference type="Proteomes" id="UP000000239">
    <property type="component" value="Chromosome"/>
</dbReference>
<keyword evidence="5" id="KW-1185">Reference proteome</keyword>
<sequence length="344" mass="37039">MTPHNDNQDTRVRPLIGIVLGDPAGIGPELIAKLLADPASQESGHAVLVADTWLWEEGQRIAGTRLDLPVIERFAEAREYTTPVLMPIDSISRDETRYGEANAAGGRSARHALTQCLDAAVRGDIDGICFGPLNKYAMKLGGMNFEDELGFFADYLGVNDYTCEFNTFGSIWTSRISSHIPLKDAPSYVTRERILKAARLTDKSLRLAGFAEPRIAVAAFNPHGGESGTCGREEVDTIAPAVEEAQDEGLTVSGPHPADTLFLKVRDGEYDAVVTMFHDQGQIAIKLLGFHEGVTVHGGLPVPITTPAHGTAYDIASSGKANLRPTHNAFKLACQMAASNRLSS</sequence>
<gene>
    <name evidence="4" type="ordered locus">Csal_3194</name>
</gene>
<dbReference type="GeneID" id="95335889"/>
<dbReference type="Gene3D" id="3.40.718.10">
    <property type="entry name" value="Isopropylmalate Dehydrogenase"/>
    <property type="match status" value="1"/>
</dbReference>
<dbReference type="eggNOG" id="COG1995">
    <property type="taxonomic scope" value="Bacteria"/>
</dbReference>
<dbReference type="AlphaFoldDB" id="Q1QSM0"/>